<feature type="compositionally biased region" description="Pro residues" evidence="1">
    <location>
        <begin position="1"/>
        <end position="19"/>
    </location>
</feature>
<evidence type="ECO:0000256" key="1">
    <source>
        <dbReference type="SAM" id="MobiDB-lite"/>
    </source>
</evidence>
<dbReference type="KEGG" id="bgt:106066044"/>
<protein>
    <submittedName>
        <fullName evidence="2">Uncharacterized protein</fullName>
    </submittedName>
</protein>
<sequence>SPSQPPTYPASLPSQPPTYPASLPSQPPTYSVSSPSQPPTYIASSPSPSPSQSPPSSSNTNENPNYLNPYNYNLPSSGPTGSQTISGNIESTAGTVDMSQFGSPYSLFQPTAAQISRTCDGCKDSCTAADVNQVILRCSDCCYIDCNIGSKICFSE</sequence>
<evidence type="ECO:0000313" key="3">
    <source>
        <dbReference type="Proteomes" id="UP000076420"/>
    </source>
</evidence>
<dbReference type="AlphaFoldDB" id="A0A2C9KRW7"/>
<dbReference type="EnsemblMetazoa" id="BGLB022830-RA">
    <property type="protein sequence ID" value="BGLB022830-PA"/>
    <property type="gene ID" value="BGLB022830"/>
</dbReference>
<accession>A0A2C9KRW7</accession>
<dbReference type="VEuPathDB" id="VectorBase:BGLB022830"/>
<name>A0A2C9KRW7_BIOGL</name>
<organism evidence="2 3">
    <name type="scientific">Biomphalaria glabrata</name>
    <name type="common">Bloodfluke planorb</name>
    <name type="synonym">Freshwater snail</name>
    <dbReference type="NCBI Taxonomy" id="6526"/>
    <lineage>
        <taxon>Eukaryota</taxon>
        <taxon>Metazoa</taxon>
        <taxon>Spiralia</taxon>
        <taxon>Lophotrochozoa</taxon>
        <taxon>Mollusca</taxon>
        <taxon>Gastropoda</taxon>
        <taxon>Heterobranchia</taxon>
        <taxon>Euthyneura</taxon>
        <taxon>Panpulmonata</taxon>
        <taxon>Hygrophila</taxon>
        <taxon>Lymnaeoidea</taxon>
        <taxon>Planorbidae</taxon>
        <taxon>Biomphalaria</taxon>
    </lineage>
</organism>
<proteinExistence type="predicted"/>
<feature type="compositionally biased region" description="Low complexity" evidence="1">
    <location>
        <begin position="54"/>
        <end position="77"/>
    </location>
</feature>
<reference evidence="2" key="1">
    <citation type="submission" date="2020-05" db="UniProtKB">
        <authorList>
            <consortium name="EnsemblMetazoa"/>
        </authorList>
    </citation>
    <scope>IDENTIFICATION</scope>
    <source>
        <strain evidence="2">BB02</strain>
    </source>
</reference>
<dbReference type="VEuPathDB" id="VectorBase:BGLAX_041635"/>
<evidence type="ECO:0000313" key="2">
    <source>
        <dbReference type="EnsemblMetazoa" id="BGLB022830-PA"/>
    </source>
</evidence>
<feature type="region of interest" description="Disordered" evidence="1">
    <location>
        <begin position="1"/>
        <end position="86"/>
    </location>
</feature>
<dbReference type="Proteomes" id="UP000076420">
    <property type="component" value="Unassembled WGS sequence"/>
</dbReference>
<gene>
    <name evidence="2" type="primary">106066044</name>
</gene>